<dbReference type="AlphaFoldDB" id="A0A517NWC6"/>
<evidence type="ECO:0000313" key="3">
    <source>
        <dbReference type="Proteomes" id="UP000319817"/>
    </source>
</evidence>
<sequence length="267" mass="29047">MINILTPQTRHGVFGTLATLGLLFPGCSNNQLAGSSSQERDLITQTAFTGDASNKVSATDRAIAKATSDEDATSESNATPPPHAATPQEFPDDVNFFMPPRTSEPTLETVVSTADHRHSVRLIGFANATPGDPTRKAAILKINDKLIRLGVNESHDGVTLLAIQDRAVTLQSGRERITMTLMGQEIVNQPSRHASRHLTRRATTQRNRRRTPTRSELRPAQSESPLARDIPVDPARIPEPPTLPEDPPELRMPEMPDLPDLEGVPGV</sequence>
<keyword evidence="3" id="KW-1185">Reference proteome</keyword>
<proteinExistence type="predicted"/>
<feature type="region of interest" description="Disordered" evidence="1">
    <location>
        <begin position="62"/>
        <end position="90"/>
    </location>
</feature>
<evidence type="ECO:0000256" key="1">
    <source>
        <dbReference type="SAM" id="MobiDB-lite"/>
    </source>
</evidence>
<reference evidence="2 3" key="1">
    <citation type="submission" date="2019-02" db="EMBL/GenBank/DDBJ databases">
        <title>Deep-cultivation of Planctomycetes and their phenomic and genomic characterization uncovers novel biology.</title>
        <authorList>
            <person name="Wiegand S."/>
            <person name="Jogler M."/>
            <person name="Boedeker C."/>
            <person name="Pinto D."/>
            <person name="Vollmers J."/>
            <person name="Rivas-Marin E."/>
            <person name="Kohn T."/>
            <person name="Peeters S.H."/>
            <person name="Heuer A."/>
            <person name="Rast P."/>
            <person name="Oberbeckmann S."/>
            <person name="Bunk B."/>
            <person name="Jeske O."/>
            <person name="Meyerdierks A."/>
            <person name="Storesund J.E."/>
            <person name="Kallscheuer N."/>
            <person name="Luecker S."/>
            <person name="Lage O.M."/>
            <person name="Pohl T."/>
            <person name="Merkel B.J."/>
            <person name="Hornburger P."/>
            <person name="Mueller R.-W."/>
            <person name="Bruemmer F."/>
            <person name="Labrenz M."/>
            <person name="Spormann A.M."/>
            <person name="Op den Camp H."/>
            <person name="Overmann J."/>
            <person name="Amann R."/>
            <person name="Jetten M.S.M."/>
            <person name="Mascher T."/>
            <person name="Medema M.H."/>
            <person name="Devos D.P."/>
            <person name="Kaster A.-K."/>
            <person name="Ovreas L."/>
            <person name="Rohde M."/>
            <person name="Galperin M.Y."/>
            <person name="Jogler C."/>
        </authorList>
    </citation>
    <scope>NUCLEOTIDE SEQUENCE [LARGE SCALE GENOMIC DNA]</scope>
    <source>
        <strain evidence="2 3">K23_9</strain>
    </source>
</reference>
<organism evidence="2 3">
    <name type="scientific">Stieleria marina</name>
    <dbReference type="NCBI Taxonomy" id="1930275"/>
    <lineage>
        <taxon>Bacteria</taxon>
        <taxon>Pseudomonadati</taxon>
        <taxon>Planctomycetota</taxon>
        <taxon>Planctomycetia</taxon>
        <taxon>Pirellulales</taxon>
        <taxon>Pirellulaceae</taxon>
        <taxon>Stieleria</taxon>
    </lineage>
</organism>
<feature type="region of interest" description="Disordered" evidence="1">
    <location>
        <begin position="187"/>
        <end position="267"/>
    </location>
</feature>
<protein>
    <submittedName>
        <fullName evidence="2">Uncharacterized protein</fullName>
    </submittedName>
</protein>
<dbReference type="Proteomes" id="UP000319817">
    <property type="component" value="Chromosome"/>
</dbReference>
<dbReference type="EMBL" id="CP036526">
    <property type="protein sequence ID" value="QDT11435.1"/>
    <property type="molecule type" value="Genomic_DNA"/>
</dbReference>
<dbReference type="RefSeq" id="WP_145419269.1">
    <property type="nucleotide sequence ID" value="NZ_CP036526.1"/>
</dbReference>
<accession>A0A517NWC6</accession>
<evidence type="ECO:0000313" key="2">
    <source>
        <dbReference type="EMBL" id="QDT11435.1"/>
    </source>
</evidence>
<name>A0A517NWC6_9BACT</name>
<gene>
    <name evidence="2" type="ORF">K239x_34320</name>
</gene>